<sequence>MADLCFICNESISQGDPVNVGRGLKTLKAASIERNDGHDTQAKILSKAWYDSKKRDPEEERLRIVEAAASIIREDIRSSVVETKSLPERYSGVAILMIRSPCCRFWIHIHG</sequence>
<dbReference type="OrthoDB" id="6470783at2759"/>
<keyword evidence="2" id="KW-1185">Reference proteome</keyword>
<evidence type="ECO:0000313" key="2">
    <source>
        <dbReference type="Proteomes" id="UP000886998"/>
    </source>
</evidence>
<dbReference type="Proteomes" id="UP000886998">
    <property type="component" value="Unassembled WGS sequence"/>
</dbReference>
<accession>A0A8X7C1I2</accession>
<dbReference type="AlphaFoldDB" id="A0A8X7C1I2"/>
<protein>
    <submittedName>
        <fullName evidence="1">Uncharacterized protein</fullName>
    </submittedName>
</protein>
<organism evidence="1 2">
    <name type="scientific">Trichonephila inaurata madagascariensis</name>
    <dbReference type="NCBI Taxonomy" id="2747483"/>
    <lineage>
        <taxon>Eukaryota</taxon>
        <taxon>Metazoa</taxon>
        <taxon>Ecdysozoa</taxon>
        <taxon>Arthropoda</taxon>
        <taxon>Chelicerata</taxon>
        <taxon>Arachnida</taxon>
        <taxon>Araneae</taxon>
        <taxon>Araneomorphae</taxon>
        <taxon>Entelegynae</taxon>
        <taxon>Araneoidea</taxon>
        <taxon>Nephilidae</taxon>
        <taxon>Trichonephila</taxon>
        <taxon>Trichonephila inaurata</taxon>
    </lineage>
</organism>
<reference evidence="1" key="1">
    <citation type="submission" date="2020-08" db="EMBL/GenBank/DDBJ databases">
        <title>Multicomponent nature underlies the extraordinary mechanical properties of spider dragline silk.</title>
        <authorList>
            <person name="Kono N."/>
            <person name="Nakamura H."/>
            <person name="Mori M."/>
            <person name="Yoshida Y."/>
            <person name="Ohtoshi R."/>
            <person name="Malay A.D."/>
            <person name="Moran D.A.P."/>
            <person name="Tomita M."/>
            <person name="Numata K."/>
            <person name="Arakawa K."/>
        </authorList>
    </citation>
    <scope>NUCLEOTIDE SEQUENCE</scope>
</reference>
<evidence type="ECO:0000313" key="1">
    <source>
        <dbReference type="EMBL" id="GFY50417.1"/>
    </source>
</evidence>
<proteinExistence type="predicted"/>
<comment type="caution">
    <text evidence="1">The sequence shown here is derived from an EMBL/GenBank/DDBJ whole genome shotgun (WGS) entry which is preliminary data.</text>
</comment>
<dbReference type="EMBL" id="BMAV01007465">
    <property type="protein sequence ID" value="GFY50417.1"/>
    <property type="molecule type" value="Genomic_DNA"/>
</dbReference>
<gene>
    <name evidence="1" type="ORF">TNIN_352511</name>
</gene>
<name>A0A8X7C1I2_9ARAC</name>